<dbReference type="InterPro" id="IPR000560">
    <property type="entry name" value="His_Pase_clade-2"/>
</dbReference>
<evidence type="ECO:0000256" key="10">
    <source>
        <dbReference type="ARBA" id="ARBA00023180"/>
    </source>
</evidence>
<keyword evidence="7 18" id="KW-0732">Signal</keyword>
<comment type="catalytic activity">
    <reaction evidence="12">
        <text>1D-myo-inositol 1,2,5,6-tetrakisphosphate + H2O = 1D-myo-inositol 1,2,6-trisphosphate + phosphate</text>
        <dbReference type="Rhea" id="RHEA:77119"/>
        <dbReference type="ChEBI" id="CHEBI:15377"/>
        <dbReference type="ChEBI" id="CHEBI:43474"/>
        <dbReference type="ChEBI" id="CHEBI:195535"/>
        <dbReference type="ChEBI" id="CHEBI:195537"/>
        <dbReference type="EC" id="3.1.3.62"/>
    </reaction>
    <physiologicalReaction direction="left-to-right" evidence="12">
        <dbReference type="Rhea" id="RHEA:77120"/>
    </physiologicalReaction>
</comment>
<keyword evidence="16" id="KW-1015">Disulfide bond</keyword>
<keyword evidence="20" id="KW-1185">Reference proteome</keyword>
<evidence type="ECO:0000256" key="3">
    <source>
        <dbReference type="ARBA" id="ARBA00012976"/>
    </source>
</evidence>
<dbReference type="PANTHER" id="PTHR20963">
    <property type="entry name" value="MULTIPLE INOSITOL POLYPHOSPHATE PHOSPHATASE-RELATED"/>
    <property type="match status" value="1"/>
</dbReference>
<feature type="transmembrane region" description="Helical" evidence="17">
    <location>
        <begin position="434"/>
        <end position="454"/>
    </location>
</feature>
<dbReference type="AlphaFoldDB" id="A0A9Q0N226"/>
<evidence type="ECO:0000256" key="4">
    <source>
        <dbReference type="ARBA" id="ARBA00013040"/>
    </source>
</evidence>
<dbReference type="InterPro" id="IPR029033">
    <property type="entry name" value="His_PPase_superfam"/>
</dbReference>
<evidence type="ECO:0000256" key="12">
    <source>
        <dbReference type="ARBA" id="ARBA00043668"/>
    </source>
</evidence>
<evidence type="ECO:0000256" key="5">
    <source>
        <dbReference type="ARBA" id="ARBA00018097"/>
    </source>
</evidence>
<keyword evidence="8" id="KW-0378">Hydrolase</keyword>
<keyword evidence="17" id="KW-1133">Transmembrane helix</keyword>
<dbReference type="GO" id="GO:0052745">
    <property type="term" value="F:inositol phosphate phosphatase activity"/>
    <property type="evidence" value="ECO:0007669"/>
    <property type="project" value="TreeGrafter"/>
</dbReference>
<proteinExistence type="inferred from homology"/>
<dbReference type="EC" id="3.1.3.62" evidence="4"/>
<feature type="chain" id="PRO_5040259732" description="Multiple inositol polyphosphate phosphatase 1" evidence="18">
    <location>
        <begin position="18"/>
        <end position="455"/>
    </location>
</feature>
<reference evidence="19" key="1">
    <citation type="submission" date="2022-07" db="EMBL/GenBank/DDBJ databases">
        <authorList>
            <person name="Trinca V."/>
            <person name="Uliana J.V.C."/>
            <person name="Torres T.T."/>
            <person name="Ward R.J."/>
            <person name="Monesi N."/>
        </authorList>
    </citation>
    <scope>NUCLEOTIDE SEQUENCE</scope>
    <source>
        <strain evidence="19">HSMRA1968</strain>
        <tissue evidence="19">Whole embryos</tissue>
    </source>
</reference>
<dbReference type="Gene3D" id="3.40.50.1240">
    <property type="entry name" value="Phosphoglycerate mutase-like"/>
    <property type="match status" value="1"/>
</dbReference>
<evidence type="ECO:0000256" key="2">
    <source>
        <dbReference type="ARBA" id="ARBA00008422"/>
    </source>
</evidence>
<keyword evidence="10" id="KW-0325">Glycoprotein</keyword>
<comment type="subcellular location">
    <subcellularLocation>
        <location evidence="1">Cell membrane</location>
    </subcellularLocation>
</comment>
<dbReference type="GO" id="GO:0034417">
    <property type="term" value="F:bisphosphoglycerate 3-phosphatase activity"/>
    <property type="evidence" value="ECO:0007669"/>
    <property type="project" value="UniProtKB-EC"/>
</dbReference>
<feature type="disulfide bond" evidence="16">
    <location>
        <begin position="406"/>
        <end position="411"/>
    </location>
</feature>
<evidence type="ECO:0000256" key="6">
    <source>
        <dbReference type="ARBA" id="ARBA00022475"/>
    </source>
</evidence>
<sequence length="455" mass="52084">MFLKVFVLFFMLKLISGEENCYSSLDEQSKPFKHFATKTIYSMVNGSAQYSIAGCTTVKVWILSRHGAVYPNASTFDFDDLSATLNTLRTEIEGNSMKTLCPNDSTLLNAWIFNSNGKDNSDHLTTEGLREMKTLADAYKEGFGSNTDLLDIEKIRFRHTTEHRSKQSVLEFASNLFGIEKDDILEEDDDLLKFYEKCPTWKANRDELSGSESKPSKFENSPFFKQTIKDISTRLGYPDTEQLDVEKVKKMWDMCRYDKAWDMASESAWCSAFTSEQVNVLEYDEDLKLYFTTGQGGKINSRLACHTVVDLLDHLENKTSSSPMTIISFADAEALQLLLTTLGTHNDTVEPPEEDLNDLSDMNRRKWKSSVISPYASNLVVVKYTCDEEEIVKVFLNQHELQLDWCENDKCKLKEFIENYRWMEKCDETFCPNMAATLYGVFGMVILAVSLILIY</sequence>
<name>A0A9Q0N226_9DIPT</name>
<evidence type="ECO:0000256" key="7">
    <source>
        <dbReference type="ARBA" id="ARBA00022729"/>
    </source>
</evidence>
<organism evidence="19 20">
    <name type="scientific">Pseudolycoriella hygida</name>
    <dbReference type="NCBI Taxonomy" id="35572"/>
    <lineage>
        <taxon>Eukaryota</taxon>
        <taxon>Metazoa</taxon>
        <taxon>Ecdysozoa</taxon>
        <taxon>Arthropoda</taxon>
        <taxon>Hexapoda</taxon>
        <taxon>Insecta</taxon>
        <taxon>Pterygota</taxon>
        <taxon>Neoptera</taxon>
        <taxon>Endopterygota</taxon>
        <taxon>Diptera</taxon>
        <taxon>Nematocera</taxon>
        <taxon>Sciaroidea</taxon>
        <taxon>Sciaridae</taxon>
        <taxon>Pseudolycoriella</taxon>
    </lineage>
</organism>
<protein>
    <recommendedName>
        <fullName evidence="5">Multiple inositol polyphosphate phosphatase 1</fullName>
        <ecNumber evidence="4">3.1.3.62</ecNumber>
        <ecNumber evidence="3">3.1.3.80</ecNumber>
    </recommendedName>
    <alternativeName>
        <fullName evidence="11">2,3-bisphosphoglycerate 3-phosphatase</fullName>
    </alternativeName>
</protein>
<dbReference type="InterPro" id="IPR016274">
    <property type="entry name" value="Histidine_acid_Pase_euk"/>
</dbReference>
<evidence type="ECO:0000256" key="9">
    <source>
        <dbReference type="ARBA" id="ARBA00023136"/>
    </source>
</evidence>
<feature type="disulfide bond" evidence="16">
    <location>
        <begin position="255"/>
        <end position="270"/>
    </location>
</feature>
<dbReference type="PIRSF" id="PIRSF000894">
    <property type="entry name" value="Acid_phosphatase"/>
    <property type="match status" value="1"/>
</dbReference>
<comment type="caution">
    <text evidence="19">The sequence shown here is derived from an EMBL/GenBank/DDBJ whole genome shotgun (WGS) entry which is preliminary data.</text>
</comment>
<dbReference type="Pfam" id="PF00328">
    <property type="entry name" value="His_Phos_2"/>
    <property type="match status" value="1"/>
</dbReference>
<evidence type="ECO:0000256" key="15">
    <source>
        <dbReference type="ARBA" id="ARBA00043832"/>
    </source>
</evidence>
<keyword evidence="6" id="KW-1003">Cell membrane</keyword>
<evidence type="ECO:0000256" key="1">
    <source>
        <dbReference type="ARBA" id="ARBA00004236"/>
    </source>
</evidence>
<evidence type="ECO:0000313" key="20">
    <source>
        <dbReference type="Proteomes" id="UP001151699"/>
    </source>
</evidence>
<feature type="disulfide bond" evidence="16">
    <location>
        <begin position="55"/>
        <end position="386"/>
    </location>
</feature>
<keyword evidence="9 17" id="KW-0472">Membrane</keyword>
<comment type="catalytic activity">
    <reaction evidence="15">
        <text>(2R)-2,3-bisphosphoglycerate + H2O = (2R)-2-phosphoglycerate + phosphate</text>
        <dbReference type="Rhea" id="RHEA:27381"/>
        <dbReference type="ChEBI" id="CHEBI:15377"/>
        <dbReference type="ChEBI" id="CHEBI:43474"/>
        <dbReference type="ChEBI" id="CHEBI:58248"/>
        <dbReference type="ChEBI" id="CHEBI:58289"/>
        <dbReference type="EC" id="3.1.3.80"/>
    </reaction>
    <physiologicalReaction direction="left-to-right" evidence="15">
        <dbReference type="Rhea" id="RHEA:27382"/>
    </physiologicalReaction>
</comment>
<dbReference type="CDD" id="cd07061">
    <property type="entry name" value="HP_HAP_like"/>
    <property type="match status" value="1"/>
</dbReference>
<feature type="signal peptide" evidence="18">
    <location>
        <begin position="1"/>
        <end position="17"/>
    </location>
</feature>
<dbReference type="Proteomes" id="UP001151699">
    <property type="component" value="Chromosome B"/>
</dbReference>
<evidence type="ECO:0000256" key="17">
    <source>
        <dbReference type="SAM" id="Phobius"/>
    </source>
</evidence>
<evidence type="ECO:0000256" key="16">
    <source>
        <dbReference type="PIRSR" id="PIRSR000894-2"/>
    </source>
</evidence>
<evidence type="ECO:0000256" key="14">
    <source>
        <dbReference type="ARBA" id="ARBA00043691"/>
    </source>
</evidence>
<comment type="catalytic activity">
    <reaction evidence="13">
        <text>1D-myo-inositol 1,2,4,5,6-pentakisphosphate + H2O = 1D-myo-inositol 1,2,5,6-tetrakisphosphate + phosphate</text>
        <dbReference type="Rhea" id="RHEA:77115"/>
        <dbReference type="ChEBI" id="CHEBI:15377"/>
        <dbReference type="ChEBI" id="CHEBI:43474"/>
        <dbReference type="ChEBI" id="CHEBI:57798"/>
        <dbReference type="ChEBI" id="CHEBI:195535"/>
        <dbReference type="EC" id="3.1.3.62"/>
    </reaction>
    <physiologicalReaction direction="left-to-right" evidence="13">
        <dbReference type="Rhea" id="RHEA:77116"/>
    </physiologicalReaction>
</comment>
<dbReference type="OrthoDB" id="6509975at2759"/>
<evidence type="ECO:0000256" key="13">
    <source>
        <dbReference type="ARBA" id="ARBA00043671"/>
    </source>
</evidence>
<evidence type="ECO:0000256" key="11">
    <source>
        <dbReference type="ARBA" id="ARBA00031642"/>
    </source>
</evidence>
<comment type="similarity">
    <text evidence="2">Belongs to the histidine acid phosphatase family. MINPP1 subfamily.</text>
</comment>
<dbReference type="PANTHER" id="PTHR20963:SF8">
    <property type="entry name" value="MULTIPLE INOSITOL POLYPHOSPHATE PHOSPHATASE 1"/>
    <property type="match status" value="1"/>
</dbReference>
<keyword evidence="17" id="KW-0812">Transmembrane</keyword>
<gene>
    <name evidence="19" type="primary">Mipp1_10</name>
    <name evidence="19" type="ORF">Bhyg_06522</name>
</gene>
<evidence type="ECO:0000313" key="19">
    <source>
        <dbReference type="EMBL" id="KAJ6641582.1"/>
    </source>
</evidence>
<evidence type="ECO:0000256" key="18">
    <source>
        <dbReference type="SAM" id="SignalP"/>
    </source>
</evidence>
<comment type="catalytic activity">
    <reaction evidence="14">
        <text>1D-myo-inositol hexakisphosphate + H2O = 1D-myo-inositol 1,2,4,5,6-pentakisphosphate + phosphate</text>
        <dbReference type="Rhea" id="RHEA:16989"/>
        <dbReference type="ChEBI" id="CHEBI:15377"/>
        <dbReference type="ChEBI" id="CHEBI:43474"/>
        <dbReference type="ChEBI" id="CHEBI:57798"/>
        <dbReference type="ChEBI" id="CHEBI:58130"/>
        <dbReference type="EC" id="3.1.3.62"/>
    </reaction>
    <physiologicalReaction direction="left-to-right" evidence="14">
        <dbReference type="Rhea" id="RHEA:16990"/>
    </physiologicalReaction>
</comment>
<dbReference type="SUPFAM" id="SSF53254">
    <property type="entry name" value="Phosphoglycerate mutase-like"/>
    <property type="match status" value="1"/>
</dbReference>
<dbReference type="GO" id="GO:0005886">
    <property type="term" value="C:plasma membrane"/>
    <property type="evidence" value="ECO:0007669"/>
    <property type="project" value="UniProtKB-SubCell"/>
</dbReference>
<evidence type="ECO:0000256" key="8">
    <source>
        <dbReference type="ARBA" id="ARBA00022801"/>
    </source>
</evidence>
<dbReference type="EMBL" id="WJQU01000002">
    <property type="protein sequence ID" value="KAJ6641582.1"/>
    <property type="molecule type" value="Genomic_DNA"/>
</dbReference>
<dbReference type="EC" id="3.1.3.80" evidence="3"/>
<dbReference type="GO" id="GO:0003993">
    <property type="term" value="F:acid phosphatase activity"/>
    <property type="evidence" value="ECO:0007669"/>
    <property type="project" value="TreeGrafter"/>
</dbReference>
<accession>A0A9Q0N226</accession>